<keyword evidence="4" id="KW-0539">Nucleus</keyword>
<dbReference type="Pfam" id="PF00249">
    <property type="entry name" value="Myb_DNA-binding"/>
    <property type="match status" value="1"/>
</dbReference>
<dbReference type="PROSITE" id="PS51294">
    <property type="entry name" value="HTH_MYB"/>
    <property type="match status" value="1"/>
</dbReference>
<dbReference type="InterPro" id="IPR006447">
    <property type="entry name" value="Myb_dom_plants"/>
</dbReference>
<evidence type="ECO:0000256" key="4">
    <source>
        <dbReference type="ARBA" id="ARBA00023242"/>
    </source>
</evidence>
<evidence type="ECO:0000259" key="7">
    <source>
        <dbReference type="PROSITE" id="PS51293"/>
    </source>
</evidence>
<keyword evidence="10" id="KW-1185">Reference proteome</keyword>
<organism evidence="9 10">
    <name type="scientific">Aureococcus anophagefferens</name>
    <name type="common">Harmful bloom alga</name>
    <dbReference type="NCBI Taxonomy" id="44056"/>
    <lineage>
        <taxon>Eukaryota</taxon>
        <taxon>Sar</taxon>
        <taxon>Stramenopiles</taxon>
        <taxon>Ochrophyta</taxon>
        <taxon>Pelagophyceae</taxon>
        <taxon>Pelagomonadales</taxon>
        <taxon>Pelagomonadaceae</taxon>
        <taxon>Aureococcus</taxon>
    </lineage>
</organism>
<gene>
    <name evidence="9" type="ORF">SO694_00115030</name>
</gene>
<dbReference type="SMART" id="SM00717">
    <property type="entry name" value="SANT"/>
    <property type="match status" value="1"/>
</dbReference>
<protein>
    <submittedName>
        <fullName evidence="9">Nuclear DNA-binding protein</fullName>
    </submittedName>
</protein>
<dbReference type="InterPro" id="IPR017884">
    <property type="entry name" value="SANT_dom"/>
</dbReference>
<dbReference type="PROSITE" id="PS51293">
    <property type="entry name" value="SANT"/>
    <property type="match status" value="1"/>
</dbReference>
<dbReference type="InterPro" id="IPR009057">
    <property type="entry name" value="Homeodomain-like_sf"/>
</dbReference>
<dbReference type="CDD" id="cd00167">
    <property type="entry name" value="SANT"/>
    <property type="match status" value="1"/>
</dbReference>
<evidence type="ECO:0000256" key="3">
    <source>
        <dbReference type="ARBA" id="ARBA00023163"/>
    </source>
</evidence>
<keyword evidence="1" id="KW-0805">Transcription regulation</keyword>
<dbReference type="InterPro" id="IPR017930">
    <property type="entry name" value="Myb_dom"/>
</dbReference>
<evidence type="ECO:0000256" key="2">
    <source>
        <dbReference type="ARBA" id="ARBA00023125"/>
    </source>
</evidence>
<evidence type="ECO:0000259" key="8">
    <source>
        <dbReference type="PROSITE" id="PS51294"/>
    </source>
</evidence>
<feature type="domain" description="Myb-like" evidence="6">
    <location>
        <begin position="71"/>
        <end position="122"/>
    </location>
</feature>
<feature type="compositionally biased region" description="Low complexity" evidence="5">
    <location>
        <begin position="230"/>
        <end position="244"/>
    </location>
</feature>
<dbReference type="PROSITE" id="PS50090">
    <property type="entry name" value="MYB_LIKE"/>
    <property type="match status" value="1"/>
</dbReference>
<dbReference type="Proteomes" id="UP001363151">
    <property type="component" value="Unassembled WGS sequence"/>
</dbReference>
<feature type="compositionally biased region" description="Low complexity" evidence="5">
    <location>
        <begin position="191"/>
        <end position="203"/>
    </location>
</feature>
<name>A0ABR1FWN1_AURAN</name>
<keyword evidence="2 9" id="KW-0238">DNA-binding</keyword>
<proteinExistence type="predicted"/>
<evidence type="ECO:0000313" key="10">
    <source>
        <dbReference type="Proteomes" id="UP001363151"/>
    </source>
</evidence>
<dbReference type="PANTHER" id="PTHR12802">
    <property type="entry name" value="SWI/SNF COMPLEX-RELATED"/>
    <property type="match status" value="1"/>
</dbReference>
<feature type="domain" description="SANT" evidence="7">
    <location>
        <begin position="74"/>
        <end position="126"/>
    </location>
</feature>
<feature type="region of interest" description="Disordered" evidence="5">
    <location>
        <begin position="29"/>
        <end position="79"/>
    </location>
</feature>
<feature type="compositionally biased region" description="Acidic residues" evidence="5">
    <location>
        <begin position="54"/>
        <end position="63"/>
    </location>
</feature>
<sequence>MPELATTTHDNSSDEDCVKYVKAATTVEAEDAAVVSGGSEEGDPEPERLRAASNDDDGVDEPEAPARGESSANLESGRWSAAEHARFVDGLQRFGRRKWIRIAEHVGTRTVIQVRSHAQKYFKKLRRTASTNSLRSLGESDDEGEGPPAATRDCATLEALDATEGFALLTAAAKLVEGAKAHVRPDESGDEAASSSLSASGSLDDLHRPDCDDSRKRGRSSSSEDDDELAAAAESSKRAAVAVSPLLASSSPRVAAPLLPAPLGCPVVSAATTPEARLDDSRYSRLGGFALESH</sequence>
<keyword evidence="3" id="KW-0804">Transcription</keyword>
<dbReference type="NCBIfam" id="TIGR01557">
    <property type="entry name" value="myb_SHAQKYF"/>
    <property type="match status" value="1"/>
</dbReference>
<dbReference type="GO" id="GO:0003677">
    <property type="term" value="F:DNA binding"/>
    <property type="evidence" value="ECO:0007669"/>
    <property type="project" value="UniProtKB-KW"/>
</dbReference>
<dbReference type="Gene3D" id="1.10.10.60">
    <property type="entry name" value="Homeodomain-like"/>
    <property type="match status" value="1"/>
</dbReference>
<evidence type="ECO:0000256" key="5">
    <source>
        <dbReference type="SAM" id="MobiDB-lite"/>
    </source>
</evidence>
<evidence type="ECO:0000259" key="6">
    <source>
        <dbReference type="PROSITE" id="PS50090"/>
    </source>
</evidence>
<evidence type="ECO:0000256" key="1">
    <source>
        <dbReference type="ARBA" id="ARBA00023015"/>
    </source>
</evidence>
<comment type="caution">
    <text evidence="9">The sequence shown here is derived from an EMBL/GenBank/DDBJ whole genome shotgun (WGS) entry which is preliminary data.</text>
</comment>
<evidence type="ECO:0000313" key="9">
    <source>
        <dbReference type="EMBL" id="KAK7240389.1"/>
    </source>
</evidence>
<dbReference type="SUPFAM" id="SSF46689">
    <property type="entry name" value="Homeodomain-like"/>
    <property type="match status" value="1"/>
</dbReference>
<reference evidence="9 10" key="1">
    <citation type="submission" date="2024-03" db="EMBL/GenBank/DDBJ databases">
        <title>Aureococcus anophagefferens CCMP1851 and Kratosvirus quantuckense: Draft genome of a second virus-susceptible host strain in the model system.</title>
        <authorList>
            <person name="Chase E."/>
            <person name="Truchon A.R."/>
            <person name="Schepens W."/>
            <person name="Wilhelm S.W."/>
        </authorList>
    </citation>
    <scope>NUCLEOTIDE SEQUENCE [LARGE SCALE GENOMIC DNA]</scope>
    <source>
        <strain evidence="9 10">CCMP1851</strain>
    </source>
</reference>
<dbReference type="EMBL" id="JBBJCI010000214">
    <property type="protein sequence ID" value="KAK7240389.1"/>
    <property type="molecule type" value="Genomic_DNA"/>
</dbReference>
<feature type="compositionally biased region" description="Low complexity" evidence="5">
    <location>
        <begin position="29"/>
        <end position="38"/>
    </location>
</feature>
<feature type="region of interest" description="Disordered" evidence="5">
    <location>
        <begin position="183"/>
        <end position="244"/>
    </location>
</feature>
<feature type="compositionally biased region" description="Basic and acidic residues" evidence="5">
    <location>
        <begin position="204"/>
        <end position="215"/>
    </location>
</feature>
<feature type="domain" description="HTH myb-type" evidence="8">
    <location>
        <begin position="71"/>
        <end position="126"/>
    </location>
</feature>
<dbReference type="InterPro" id="IPR001005">
    <property type="entry name" value="SANT/Myb"/>
</dbReference>
<accession>A0ABR1FWN1</accession>